<dbReference type="PANTHER" id="PTHR30035:SF3">
    <property type="entry name" value="INTERMEMBRANE PHOSPHOLIPID TRANSPORT SYSTEM LIPOPROTEIN MLAA"/>
    <property type="match status" value="1"/>
</dbReference>
<name>A0AA42X166_SPHYA</name>
<keyword evidence="4" id="KW-0449">Lipoprotein</keyword>
<feature type="compositionally biased region" description="Polar residues" evidence="3">
    <location>
        <begin position="107"/>
        <end position="119"/>
    </location>
</feature>
<feature type="compositionally biased region" description="Polar residues" evidence="3">
    <location>
        <begin position="85"/>
        <end position="99"/>
    </location>
</feature>
<evidence type="ECO:0000313" key="4">
    <source>
        <dbReference type="EMBL" id="MDH2135175.1"/>
    </source>
</evidence>
<dbReference type="GO" id="GO:0120010">
    <property type="term" value="P:intermembrane phospholipid transfer"/>
    <property type="evidence" value="ECO:0007669"/>
    <property type="project" value="TreeGrafter"/>
</dbReference>
<dbReference type="Pfam" id="PF04333">
    <property type="entry name" value="MlaA"/>
    <property type="match status" value="1"/>
</dbReference>
<dbReference type="PRINTS" id="PR01805">
    <property type="entry name" value="VACJLIPOPROT"/>
</dbReference>
<dbReference type="EMBL" id="JAOCKX010000091">
    <property type="protein sequence ID" value="MDH2135175.1"/>
    <property type="molecule type" value="Genomic_DNA"/>
</dbReference>
<feature type="compositionally biased region" description="Low complexity" evidence="3">
    <location>
        <begin position="134"/>
        <end position="150"/>
    </location>
</feature>
<evidence type="ECO:0000256" key="2">
    <source>
        <dbReference type="ARBA" id="ARBA00022729"/>
    </source>
</evidence>
<dbReference type="Proteomes" id="UP001162318">
    <property type="component" value="Unassembled WGS sequence"/>
</dbReference>
<accession>A0AA42X166</accession>
<dbReference type="PANTHER" id="PTHR30035">
    <property type="entry name" value="LIPOPROTEIN VACJ-RELATED"/>
    <property type="match status" value="1"/>
</dbReference>
<feature type="compositionally biased region" description="Low complexity" evidence="3">
    <location>
        <begin position="43"/>
        <end position="64"/>
    </location>
</feature>
<feature type="compositionally biased region" description="Basic and acidic residues" evidence="3">
    <location>
        <begin position="30"/>
        <end position="42"/>
    </location>
</feature>
<proteinExistence type="inferred from homology"/>
<organism evidence="4 5">
    <name type="scientific">Sphingobium yanoikuyae</name>
    <name type="common">Sphingomonas yanoikuyae</name>
    <dbReference type="NCBI Taxonomy" id="13690"/>
    <lineage>
        <taxon>Bacteria</taxon>
        <taxon>Pseudomonadati</taxon>
        <taxon>Pseudomonadota</taxon>
        <taxon>Alphaproteobacteria</taxon>
        <taxon>Sphingomonadales</taxon>
        <taxon>Sphingomonadaceae</taxon>
        <taxon>Sphingobium</taxon>
    </lineage>
</organism>
<gene>
    <name evidence="4" type="ORF">N5J77_29020</name>
</gene>
<reference evidence="4" key="1">
    <citation type="submission" date="2022-09" db="EMBL/GenBank/DDBJ databases">
        <title>Intensive care unit water sources are persistently colonized with multi-drug resistant bacteria and are the site of extensive horizontal gene transfer of antibiotic resistance genes.</title>
        <authorList>
            <person name="Diorio-Toth L."/>
        </authorList>
    </citation>
    <scope>NUCLEOTIDE SEQUENCE</scope>
    <source>
        <strain evidence="4">GD03659</strain>
    </source>
</reference>
<evidence type="ECO:0000313" key="5">
    <source>
        <dbReference type="Proteomes" id="UP001162318"/>
    </source>
</evidence>
<protein>
    <submittedName>
        <fullName evidence="4">MlaA family lipoprotein</fullName>
    </submittedName>
</protein>
<sequence length="385" mass="40552">MALFLAGQPVVLGELPRAQVPDQAVPPADRASRLPPEPKSEAKAASTSVSAASPAPASAQNISPVHSGLGQTTRQDDAALFLPGLSSTPPEFPLSQGSTGAAPPANPTSQLPSDASPQTDAAVVGTLTASPGSAPAEKVPPVDPDAAPTPDQDDILVTARPRHAPGDPLQAINAQSFAVTQAVDKAVVAPVAMTYERALPAPVRGAIRHFFNNLAEPVAFLNFMLQLKPGKAAETAGRFAINTTIGVAGIIDIAKKKPFRLPRKPNGFANTLGYYGVKPGPFLFLPLIGPTTVRDLIGLGIDRMFLPSAFGQPFNQPTYTVPASIVGSLDYRVEFDAQLRKLKDTPDPYAASRTNYLESRQAEIDALHGRRPEQPVLRRTLPVFP</sequence>
<evidence type="ECO:0000256" key="3">
    <source>
        <dbReference type="SAM" id="MobiDB-lite"/>
    </source>
</evidence>
<keyword evidence="2" id="KW-0732">Signal</keyword>
<dbReference type="AlphaFoldDB" id="A0AA42X166"/>
<dbReference type="RefSeq" id="WP_279729908.1">
    <property type="nucleotide sequence ID" value="NZ_JAOCKX010000091.1"/>
</dbReference>
<dbReference type="GO" id="GO:0016020">
    <property type="term" value="C:membrane"/>
    <property type="evidence" value="ECO:0007669"/>
    <property type="project" value="InterPro"/>
</dbReference>
<evidence type="ECO:0000256" key="1">
    <source>
        <dbReference type="ARBA" id="ARBA00010634"/>
    </source>
</evidence>
<comment type="similarity">
    <text evidence="1">Belongs to the MlaA family.</text>
</comment>
<dbReference type="InterPro" id="IPR007428">
    <property type="entry name" value="MlaA"/>
</dbReference>
<comment type="caution">
    <text evidence="4">The sequence shown here is derived from an EMBL/GenBank/DDBJ whole genome shotgun (WGS) entry which is preliminary data.</text>
</comment>
<feature type="region of interest" description="Disordered" evidence="3">
    <location>
        <begin position="11"/>
        <end position="153"/>
    </location>
</feature>